<keyword evidence="2" id="KW-1185">Reference proteome</keyword>
<evidence type="ECO:0000313" key="2">
    <source>
        <dbReference type="Proteomes" id="UP000018234"/>
    </source>
</evidence>
<dbReference type="EMBL" id="AVFO01000054">
    <property type="protein sequence ID" value="ESU21397.1"/>
    <property type="molecule type" value="Genomic_DNA"/>
</dbReference>
<protein>
    <recommendedName>
        <fullName evidence="3">Apea-like HEPN domain-containing protein</fullName>
    </recommendedName>
</protein>
<evidence type="ECO:0000313" key="1">
    <source>
        <dbReference type="EMBL" id="ESU21397.1"/>
    </source>
</evidence>
<dbReference type="Proteomes" id="UP000018234">
    <property type="component" value="Unassembled WGS sequence"/>
</dbReference>
<name>A0ABP2ZU19_9FLAO</name>
<gene>
    <name evidence="1" type="ORF">FSS13T_27160</name>
</gene>
<accession>A0ABP2ZU19</accession>
<comment type="caution">
    <text evidence="1">The sequence shown here is derived from an EMBL/GenBank/DDBJ whole genome shotgun (WGS) entry which is preliminary data.</text>
</comment>
<evidence type="ECO:0008006" key="3">
    <source>
        <dbReference type="Google" id="ProtNLM"/>
    </source>
</evidence>
<sequence length="293" mass="34455">MKNDTRYGIWLIDNINFSGKNFTKTIEFEGNKIELLIANYENLKNIEEPFYDWIHNKIVNMGMLYSMNNPKPINSVFIITKTPYTNGNEFNNLIKLCLKLVYYPPTLVSNASEYFPEKTITLPTWNEWKNSKLISKSIINEESFELVIDYFNILISKKLKFHYTLEQIYKIANINDTLLELLSLWAFIEGFWNENKGDSKLDQSLMNMLTTNFAPGKKKRDNEVRVITQQILEQNNKIGARNYSELRNILAHGEFLKLEHSWSSEQWEAIQEQRNLLLEVLTKSLIDYIKNVA</sequence>
<proteinExistence type="predicted"/>
<dbReference type="RefSeq" id="WP_023577685.1">
    <property type="nucleotide sequence ID" value="NZ_AVFO01000054.1"/>
</dbReference>
<organism evidence="1 2">
    <name type="scientific">Flavobacterium saliperosum S13</name>
    <dbReference type="NCBI Taxonomy" id="1341155"/>
    <lineage>
        <taxon>Bacteria</taxon>
        <taxon>Pseudomonadati</taxon>
        <taxon>Bacteroidota</taxon>
        <taxon>Flavobacteriia</taxon>
        <taxon>Flavobacteriales</taxon>
        <taxon>Flavobacteriaceae</taxon>
        <taxon>Flavobacterium</taxon>
    </lineage>
</organism>
<reference evidence="1 2" key="1">
    <citation type="submission" date="2013-08" db="EMBL/GenBank/DDBJ databases">
        <title>Flavobacterium saliperosum type strain genome sequencing.</title>
        <authorList>
            <person name="Lee K."/>
            <person name="Yi H."/>
            <person name="Park S."/>
            <person name="Chun J."/>
        </authorList>
    </citation>
    <scope>NUCLEOTIDE SEQUENCE [LARGE SCALE GENOMIC DNA]</scope>
    <source>
        <strain evidence="1 2">S13</strain>
    </source>
</reference>